<reference evidence="2" key="1">
    <citation type="journal article" date="2015" name="Zool. Scr.">
        <title>Mitochondrial genomes advance phylogenetic hypotheses for Tylenchina (Nematoda: Chromadorea).</title>
        <authorList>
            <person name="Kim J."/>
            <person name="Lee S.-H."/>
            <person name="Gazi M."/>
            <person name="Kim T."/>
            <person name="Jung D."/>
            <person name="Chun J.-Y."/>
            <person name="Kim S."/>
            <person name="Seo T.-K."/>
            <person name="Park C."/>
            <person name="Boldwin J.G."/>
            <person name="Nadler S.A."/>
            <person name="Park J.-K."/>
        </authorList>
    </citation>
    <scope>NUCLEOTIDE SEQUENCE</scope>
</reference>
<evidence type="ECO:0000256" key="1">
    <source>
        <dbReference type="SAM" id="Phobius"/>
    </source>
</evidence>
<gene>
    <name evidence="2" type="primary">NAD6</name>
</gene>
<proteinExistence type="predicted"/>
<protein>
    <submittedName>
        <fullName evidence="2">NADH dehydrogenase subunit 6</fullName>
    </submittedName>
</protein>
<keyword evidence="1" id="KW-0472">Membrane</keyword>
<keyword evidence="1" id="KW-1133">Transmembrane helix</keyword>
<evidence type="ECO:0000313" key="2">
    <source>
        <dbReference type="EMBL" id="AJI44488.1"/>
    </source>
</evidence>
<dbReference type="AlphaFoldDB" id="A0A0H3V2L7"/>
<dbReference type="EMBL" id="KM192361">
    <property type="protein sequence ID" value="AJI44488.1"/>
    <property type="molecule type" value="Genomic_DNA"/>
</dbReference>
<feature type="transmembrane region" description="Helical" evidence="1">
    <location>
        <begin position="115"/>
        <end position="137"/>
    </location>
</feature>
<sequence length="146" mass="16600">MMVIMYSLSVLAATSSYVAINPMSSSLYFVLAFIFVLPILGSITYIWVAYLVALLFMSGVFVLLVYFAGISKIYYKPVSGVFVLIVFHLLFMLFFPFILVTPLDLNMSFLYEPEQLLMVVFIVIVLLLYMMFVSYLLGSGSSMRRL</sequence>
<feature type="transmembrane region" description="Helical" evidence="1">
    <location>
        <begin position="28"/>
        <end position="48"/>
    </location>
</feature>
<name>A0A0H3V2L7_9BILA</name>
<geneLocation type="mitochondrion" evidence="2"/>
<keyword evidence="1" id="KW-0812">Transmembrane</keyword>
<accession>A0A0H3V2L7</accession>
<organism evidence="2">
    <name type="scientific">Acrobeles complexus</name>
    <dbReference type="NCBI Taxonomy" id="293684"/>
    <lineage>
        <taxon>Eukaryota</taxon>
        <taxon>Metazoa</taxon>
        <taxon>Ecdysozoa</taxon>
        <taxon>Nematoda</taxon>
        <taxon>Chromadorea</taxon>
        <taxon>Rhabditida</taxon>
        <taxon>Tylenchina</taxon>
        <taxon>Cephalobomorpha</taxon>
        <taxon>Cephaloboidea</taxon>
        <taxon>Cephalobidae</taxon>
        <taxon>Acrobeles</taxon>
    </lineage>
</organism>
<feature type="transmembrane region" description="Helical" evidence="1">
    <location>
        <begin position="81"/>
        <end position="103"/>
    </location>
</feature>
<keyword evidence="2" id="KW-0496">Mitochondrion</keyword>